<evidence type="ECO:0000256" key="1">
    <source>
        <dbReference type="SAM" id="MobiDB-lite"/>
    </source>
</evidence>
<protein>
    <recommendedName>
        <fullName evidence="4">Zinc-ribbon 15 domain-containing protein</fullName>
    </recommendedName>
</protein>
<name>A0ABP9KVG6_9NOCA</name>
<feature type="region of interest" description="Disordered" evidence="1">
    <location>
        <begin position="75"/>
        <end position="112"/>
    </location>
</feature>
<dbReference type="Proteomes" id="UP001500603">
    <property type="component" value="Unassembled WGS sequence"/>
</dbReference>
<evidence type="ECO:0000313" key="2">
    <source>
        <dbReference type="EMBL" id="GAA5066723.1"/>
    </source>
</evidence>
<dbReference type="RefSeq" id="WP_345499097.1">
    <property type="nucleotide sequence ID" value="NZ_BAABJM010000007.1"/>
</dbReference>
<gene>
    <name evidence="2" type="ORF">GCM10023318_55230</name>
</gene>
<proteinExistence type="predicted"/>
<reference evidence="3" key="1">
    <citation type="journal article" date="2019" name="Int. J. Syst. Evol. Microbiol.">
        <title>The Global Catalogue of Microorganisms (GCM) 10K type strain sequencing project: providing services to taxonomists for standard genome sequencing and annotation.</title>
        <authorList>
            <consortium name="The Broad Institute Genomics Platform"/>
            <consortium name="The Broad Institute Genome Sequencing Center for Infectious Disease"/>
            <person name="Wu L."/>
            <person name="Ma J."/>
        </authorList>
    </citation>
    <scope>NUCLEOTIDE SEQUENCE [LARGE SCALE GENOMIC DNA]</scope>
    <source>
        <strain evidence="3">JCM 18298</strain>
    </source>
</reference>
<accession>A0ABP9KVG6</accession>
<keyword evidence="3" id="KW-1185">Reference proteome</keyword>
<dbReference type="EMBL" id="BAABJM010000007">
    <property type="protein sequence ID" value="GAA5066723.1"/>
    <property type="molecule type" value="Genomic_DNA"/>
</dbReference>
<evidence type="ECO:0000313" key="3">
    <source>
        <dbReference type="Proteomes" id="UP001500603"/>
    </source>
</evidence>
<comment type="caution">
    <text evidence="2">The sequence shown here is derived from an EMBL/GenBank/DDBJ whole genome shotgun (WGS) entry which is preliminary data.</text>
</comment>
<sequence length="112" mass="12433">MIIWGWRSQIQQLAMLTLVCGYCRNPAAHALRATITKFTLFFIPLFTTSTRHEMQCTCCGAVSYVPPHHVNELLGRARQESAQTGHYGPGPGIPNPAPPNMAQPNASWSQQR</sequence>
<organism evidence="2 3">
    <name type="scientific">Nocardia callitridis</name>
    <dbReference type="NCBI Taxonomy" id="648753"/>
    <lineage>
        <taxon>Bacteria</taxon>
        <taxon>Bacillati</taxon>
        <taxon>Actinomycetota</taxon>
        <taxon>Actinomycetes</taxon>
        <taxon>Mycobacteriales</taxon>
        <taxon>Nocardiaceae</taxon>
        <taxon>Nocardia</taxon>
    </lineage>
</organism>
<feature type="compositionally biased region" description="Pro residues" evidence="1">
    <location>
        <begin position="91"/>
        <end position="101"/>
    </location>
</feature>
<evidence type="ECO:0008006" key="4">
    <source>
        <dbReference type="Google" id="ProtNLM"/>
    </source>
</evidence>